<dbReference type="Proteomes" id="UP000223834">
    <property type="component" value="Unassembled WGS sequence"/>
</dbReference>
<dbReference type="PANTHER" id="PTHR22916:SF3">
    <property type="entry name" value="UDP-GLCNAC:BETAGAL BETA-1,3-N-ACETYLGLUCOSAMINYLTRANSFERASE-LIKE PROTEIN 1"/>
    <property type="match status" value="1"/>
</dbReference>
<feature type="domain" description="Glycosyltransferase 2-like" evidence="2">
    <location>
        <begin position="22"/>
        <end position="184"/>
    </location>
</feature>
<dbReference type="PANTHER" id="PTHR22916">
    <property type="entry name" value="GLYCOSYLTRANSFERASE"/>
    <property type="match status" value="1"/>
</dbReference>
<protein>
    <submittedName>
        <fullName evidence="3">Glycosyl transferase</fullName>
    </submittedName>
</protein>
<dbReference type="AlphaFoldDB" id="A0A9X7C8L7"/>
<organism evidence="3 4">
    <name type="scientific">Bacillus cereus</name>
    <dbReference type="NCBI Taxonomy" id="1396"/>
    <lineage>
        <taxon>Bacteria</taxon>
        <taxon>Bacillati</taxon>
        <taxon>Bacillota</taxon>
        <taxon>Bacilli</taxon>
        <taxon>Bacillales</taxon>
        <taxon>Bacillaceae</taxon>
        <taxon>Bacillus</taxon>
        <taxon>Bacillus cereus group</taxon>
    </lineage>
</organism>
<sequence>MKRSRKVVVNIVNYPRNLGMVSIVVPVYNQEEYIEECLRSLLKQSYTNIEVIVIDDASTDNTVSIVKSIKSPKIILVELPRHVGFSGAVTTGLFITKGEFIAMQDSDDISHPKRIETQVNFLVEHAEKELVGTCYLFSTDNDYFEKGFSNWIKFGDEIINVYKNGGHCICFGTILFRGHVFDQLGGLNRELYLVEDYEFLSRYIMNKVQVENISEALYYYRIHPNQRSKGMSLREDTE</sequence>
<proteinExistence type="inferred from homology"/>
<dbReference type="EMBL" id="NUIQ01000195">
    <property type="protein sequence ID" value="PGO69343.1"/>
    <property type="molecule type" value="Genomic_DNA"/>
</dbReference>
<name>A0A9X7C8L7_BACCE</name>
<dbReference type="InterPro" id="IPR001173">
    <property type="entry name" value="Glyco_trans_2-like"/>
</dbReference>
<comment type="caution">
    <text evidence="3">The sequence shown here is derived from an EMBL/GenBank/DDBJ whole genome shotgun (WGS) entry which is preliminary data.</text>
</comment>
<keyword evidence="3" id="KW-0808">Transferase</keyword>
<gene>
    <name evidence="3" type="ORF">CN980_21645</name>
</gene>
<dbReference type="SUPFAM" id="SSF53448">
    <property type="entry name" value="Nucleotide-diphospho-sugar transferases"/>
    <property type="match status" value="1"/>
</dbReference>
<accession>A0A9X7C8L7</accession>
<evidence type="ECO:0000256" key="1">
    <source>
        <dbReference type="ARBA" id="ARBA00006739"/>
    </source>
</evidence>
<comment type="similarity">
    <text evidence="1">Belongs to the glycosyltransferase 2 family.</text>
</comment>
<dbReference type="Pfam" id="PF00535">
    <property type="entry name" value="Glycos_transf_2"/>
    <property type="match status" value="1"/>
</dbReference>
<evidence type="ECO:0000313" key="4">
    <source>
        <dbReference type="Proteomes" id="UP000223834"/>
    </source>
</evidence>
<dbReference type="InterPro" id="IPR029044">
    <property type="entry name" value="Nucleotide-diphossugar_trans"/>
</dbReference>
<evidence type="ECO:0000259" key="2">
    <source>
        <dbReference type="Pfam" id="PF00535"/>
    </source>
</evidence>
<dbReference type="RefSeq" id="WP_098771555.1">
    <property type="nucleotide sequence ID" value="NZ_NUIQ01000195.1"/>
</dbReference>
<evidence type="ECO:0000313" key="3">
    <source>
        <dbReference type="EMBL" id="PGO69343.1"/>
    </source>
</evidence>
<reference evidence="3 4" key="1">
    <citation type="submission" date="2017-09" db="EMBL/GenBank/DDBJ databases">
        <title>Large-scale bioinformatics analysis of Bacillus genomes uncovers conserved roles of natural products in bacterial physiology.</title>
        <authorList>
            <consortium name="Agbiome Team Llc"/>
            <person name="Bleich R.M."/>
            <person name="Grubbs K.J."/>
            <person name="Santa Maria K.C."/>
            <person name="Allen S.E."/>
            <person name="Farag S."/>
            <person name="Shank E.A."/>
            <person name="Bowers A."/>
        </authorList>
    </citation>
    <scope>NUCLEOTIDE SEQUENCE [LARGE SCALE GENOMIC DNA]</scope>
    <source>
        <strain evidence="3 4">AFS049141</strain>
    </source>
</reference>
<dbReference type="Gene3D" id="3.90.550.10">
    <property type="entry name" value="Spore Coat Polysaccharide Biosynthesis Protein SpsA, Chain A"/>
    <property type="match status" value="1"/>
</dbReference>
<dbReference type="GO" id="GO:0016758">
    <property type="term" value="F:hexosyltransferase activity"/>
    <property type="evidence" value="ECO:0007669"/>
    <property type="project" value="UniProtKB-ARBA"/>
</dbReference>